<dbReference type="InterPro" id="IPR000683">
    <property type="entry name" value="Gfo/Idh/MocA-like_OxRdtase_N"/>
</dbReference>
<reference evidence="4 5" key="1">
    <citation type="submission" date="2012-02" db="EMBL/GenBank/DDBJ databases">
        <title>Complete genome sequence of Phycisphaera mikurensis NBRC 102666.</title>
        <authorList>
            <person name="Ankai A."/>
            <person name="Hosoyama A."/>
            <person name="Terui Y."/>
            <person name="Sekine M."/>
            <person name="Fukai R."/>
            <person name="Kato Y."/>
            <person name="Nakamura S."/>
            <person name="Yamada-Narita S."/>
            <person name="Kawakoshi A."/>
            <person name="Fukunaga Y."/>
            <person name="Yamazaki S."/>
            <person name="Fujita N."/>
        </authorList>
    </citation>
    <scope>NUCLEOTIDE SEQUENCE [LARGE SCALE GENOMIC DNA]</scope>
    <source>
        <strain evidence="5">NBRC 102666 / KCTC 22515 / FYK2301M01</strain>
    </source>
</reference>
<evidence type="ECO:0000259" key="3">
    <source>
        <dbReference type="Pfam" id="PF22725"/>
    </source>
</evidence>
<keyword evidence="1" id="KW-0560">Oxidoreductase</keyword>
<dbReference type="eggNOG" id="COG0673">
    <property type="taxonomic scope" value="Bacteria"/>
</dbReference>
<gene>
    <name evidence="4" type="ordered locus">PSMK_06840</name>
</gene>
<dbReference type="Gene3D" id="3.30.360.10">
    <property type="entry name" value="Dihydrodipicolinate Reductase, domain 2"/>
    <property type="match status" value="1"/>
</dbReference>
<dbReference type="InterPro" id="IPR055170">
    <property type="entry name" value="GFO_IDH_MocA-like_dom"/>
</dbReference>
<dbReference type="Pfam" id="PF01408">
    <property type="entry name" value="GFO_IDH_MocA"/>
    <property type="match status" value="1"/>
</dbReference>
<dbReference type="Pfam" id="PF22725">
    <property type="entry name" value="GFO_IDH_MocA_C3"/>
    <property type="match status" value="1"/>
</dbReference>
<dbReference type="PANTHER" id="PTHR43818:SF11">
    <property type="entry name" value="BCDNA.GH03377"/>
    <property type="match status" value="1"/>
</dbReference>
<dbReference type="Proteomes" id="UP000007881">
    <property type="component" value="Chromosome"/>
</dbReference>
<organism evidence="4 5">
    <name type="scientific">Phycisphaera mikurensis (strain NBRC 102666 / KCTC 22515 / FYK2301M01)</name>
    <dbReference type="NCBI Taxonomy" id="1142394"/>
    <lineage>
        <taxon>Bacteria</taxon>
        <taxon>Pseudomonadati</taxon>
        <taxon>Planctomycetota</taxon>
        <taxon>Phycisphaerae</taxon>
        <taxon>Phycisphaerales</taxon>
        <taxon>Phycisphaeraceae</taxon>
        <taxon>Phycisphaera</taxon>
    </lineage>
</organism>
<dbReference type="InterPro" id="IPR050463">
    <property type="entry name" value="Gfo/Idh/MocA_oxidrdct_glycsds"/>
</dbReference>
<proteinExistence type="predicted"/>
<dbReference type="GO" id="GO:0016491">
    <property type="term" value="F:oxidoreductase activity"/>
    <property type="evidence" value="ECO:0007669"/>
    <property type="project" value="UniProtKB-KW"/>
</dbReference>
<dbReference type="STRING" id="1142394.PSMK_06840"/>
<evidence type="ECO:0000313" key="5">
    <source>
        <dbReference type="Proteomes" id="UP000007881"/>
    </source>
</evidence>
<dbReference type="HOGENOM" id="CLU_023194_17_0_0"/>
<keyword evidence="5" id="KW-1185">Reference proteome</keyword>
<dbReference type="SUPFAM" id="SSF55347">
    <property type="entry name" value="Glyceraldehyde-3-phosphate dehydrogenase-like, C-terminal domain"/>
    <property type="match status" value="1"/>
</dbReference>
<evidence type="ECO:0000313" key="4">
    <source>
        <dbReference type="EMBL" id="BAM02843.1"/>
    </source>
</evidence>
<dbReference type="SUPFAM" id="SSF51735">
    <property type="entry name" value="NAD(P)-binding Rossmann-fold domains"/>
    <property type="match status" value="1"/>
</dbReference>
<dbReference type="GO" id="GO:0000166">
    <property type="term" value="F:nucleotide binding"/>
    <property type="evidence" value="ECO:0007669"/>
    <property type="project" value="InterPro"/>
</dbReference>
<dbReference type="RefSeq" id="WP_014436063.1">
    <property type="nucleotide sequence ID" value="NC_017080.1"/>
</dbReference>
<protein>
    <submittedName>
        <fullName evidence="4">Putative oxidoreductase</fullName>
    </submittedName>
</protein>
<feature type="domain" description="GFO/IDH/MocA-like oxidoreductase" evidence="3">
    <location>
        <begin position="141"/>
        <end position="292"/>
    </location>
</feature>
<feature type="domain" description="Gfo/Idh/MocA-like oxidoreductase N-terminal" evidence="2">
    <location>
        <begin position="6"/>
        <end position="124"/>
    </location>
</feature>
<dbReference type="AlphaFoldDB" id="I0IC55"/>
<evidence type="ECO:0000256" key="1">
    <source>
        <dbReference type="ARBA" id="ARBA00023002"/>
    </source>
</evidence>
<sequence length="398" mass="43462">MPQPLQIALLGSKFMGRTHSNAYLNVAKFFKLPLEPEMHTICARDAEDLAVFGPRWGWAGFSTDWKSVVDNPDVGLVDVATPNHVHKEQAIAALEAGKHVACEKPLAGTLDEARAMKDAAAARPDQHTFVWFNYRRCPAIAYARQLVKEGRLGRLFHVRAAYLQDWGGPDTPLLWRFQGDQAGSGAHGDLNAHSIDMARFVTGEEFTDVIGAVNETFIEEREIVDSAGGEISGRGAGGGGDKRMGKVTVDDAVLFLARLSGGAVASFEATRLSTGDKNRNRIEIHGEKGAIRFDFERMNELEWYDATLPGAEQGWSTINVTRGGDGHPYAAAWWPDAHIIGYEHGFVNQAADMIKVLGGEEPEAPIPDFADAWETQRVLEAALRCADKRAPVSIADVT</sequence>
<dbReference type="InterPro" id="IPR036291">
    <property type="entry name" value="NAD(P)-bd_dom_sf"/>
</dbReference>
<dbReference type="KEGG" id="phm:PSMK_06840"/>
<name>I0IC55_PHYMF</name>
<dbReference type="OrthoDB" id="9815825at2"/>
<dbReference type="PANTHER" id="PTHR43818">
    <property type="entry name" value="BCDNA.GH03377"/>
    <property type="match status" value="1"/>
</dbReference>
<dbReference type="EMBL" id="AP012338">
    <property type="protein sequence ID" value="BAM02843.1"/>
    <property type="molecule type" value="Genomic_DNA"/>
</dbReference>
<accession>I0IC55</accession>
<evidence type="ECO:0000259" key="2">
    <source>
        <dbReference type="Pfam" id="PF01408"/>
    </source>
</evidence>
<dbReference type="Gene3D" id="3.40.50.720">
    <property type="entry name" value="NAD(P)-binding Rossmann-like Domain"/>
    <property type="match status" value="1"/>
</dbReference>